<protein>
    <recommendedName>
        <fullName evidence="4">ABC transporter permease</fullName>
    </recommendedName>
</protein>
<evidence type="ECO:0000313" key="2">
    <source>
        <dbReference type="EMBL" id="VUW98810.1"/>
    </source>
</evidence>
<feature type="transmembrane region" description="Helical" evidence="1">
    <location>
        <begin position="230"/>
        <end position="251"/>
    </location>
</feature>
<feature type="transmembrane region" description="Helical" evidence="1">
    <location>
        <begin position="20"/>
        <end position="47"/>
    </location>
</feature>
<sequence>MKSMLKKIFFKLLGERKKDYIRVILSGIFCISVVFFSTSVGSSLVYISTGRRATMTELVMEVEKNFILPYVLLIFLMILIILGYIRKRSGDYAMLNILGIKKKHRYMYIGCEYLGIILGSIAGGVILGILKAMIVKKILENIFQNYVSNICLGISPLILTLIISVIMFGIGFAFCDQYIACIGIDHIISGGSNHNRASKNTLLFCLIGVAVFILTLVSIVTYWGQIGYTIPTALGIITAVIFTLFGCRLYLEKLRKRKNKYYKKILWLDNWYDQFFSHANISYIVSAFLIVILFGFNIVLVDNLPVRQPENYPYDIVWGANTKDKAFIEKLKEKYNVQTEFIPSIRVTSGNCAEHTGISATEYKRLTGKQVHLKNDEIYVVYQWDRSEYGTIGLDFGKLKPRLYTGCATADIWIYTARTLPGNKFTRKYTIKGNDRRIITGNFKTRVLSTSNMNTDVFEDIIVFSDHEYDKISQKAKGSNLTVVMNVPQNDDAVVNKITNYAAKHSQINFFDYHDGNLIYDKKQCTIEDQENRMLNVSAMLIDMLVLFISIIFILLEKISSDYEALEWKYLFYYRTGMPEKKRRKNIYKEITMTSKVALITGMFIAAVMILVKILYKKMPVYWTKIYLAEAAVMIIGMTAIIMIIVRIAAWRSFKHSERRNKDE</sequence>
<keyword evidence="1" id="KW-0472">Membrane</keyword>
<dbReference type="AlphaFoldDB" id="A0A564SWM0"/>
<evidence type="ECO:0008006" key="4">
    <source>
        <dbReference type="Google" id="ProtNLM"/>
    </source>
</evidence>
<feature type="transmembrane region" description="Helical" evidence="1">
    <location>
        <begin position="201"/>
        <end position="224"/>
    </location>
</feature>
<feature type="transmembrane region" description="Helical" evidence="1">
    <location>
        <begin position="534"/>
        <end position="556"/>
    </location>
</feature>
<dbReference type="PANTHER" id="PTHR46795">
    <property type="entry name" value="ABC TRANSPORTER PERMEASE-RELATED-RELATED"/>
    <property type="match status" value="1"/>
</dbReference>
<feature type="transmembrane region" description="Helical" evidence="1">
    <location>
        <begin position="67"/>
        <end position="85"/>
    </location>
</feature>
<feature type="transmembrane region" description="Helical" evidence="1">
    <location>
        <begin position="597"/>
        <end position="616"/>
    </location>
</feature>
<dbReference type="EMBL" id="CABHNM010000025">
    <property type="protein sequence ID" value="VUW98810.1"/>
    <property type="molecule type" value="Genomic_DNA"/>
</dbReference>
<gene>
    <name evidence="2" type="ORF">DLSSTS7063_00967</name>
</gene>
<keyword evidence="1" id="KW-0812">Transmembrane</keyword>
<dbReference type="InterPro" id="IPR052536">
    <property type="entry name" value="ABC-4_Integral_Memb_Prot"/>
</dbReference>
<dbReference type="PANTHER" id="PTHR46795:SF3">
    <property type="entry name" value="ABC TRANSPORTER PERMEASE"/>
    <property type="match status" value="1"/>
</dbReference>
<evidence type="ECO:0000256" key="1">
    <source>
        <dbReference type="SAM" id="Phobius"/>
    </source>
</evidence>
<reference evidence="2 3" key="1">
    <citation type="submission" date="2019-07" db="EMBL/GenBank/DDBJ databases">
        <authorList>
            <person name="Hibberd C M."/>
            <person name="Gehrig L. J."/>
            <person name="Chang H.-W."/>
            <person name="Venkatesh S."/>
        </authorList>
    </citation>
    <scope>NUCLEOTIDE SEQUENCE [LARGE SCALE GENOMIC DNA]</scope>
    <source>
        <strain evidence="2">Dorea_longicatena_SSTS_Bg7063</strain>
    </source>
</reference>
<dbReference type="Proteomes" id="UP000398619">
    <property type="component" value="Unassembled WGS sequence"/>
</dbReference>
<keyword evidence="1" id="KW-1133">Transmembrane helix</keyword>
<organism evidence="2 3">
    <name type="scientific">Dorea longicatena</name>
    <dbReference type="NCBI Taxonomy" id="88431"/>
    <lineage>
        <taxon>Bacteria</taxon>
        <taxon>Bacillati</taxon>
        <taxon>Bacillota</taxon>
        <taxon>Clostridia</taxon>
        <taxon>Lachnospirales</taxon>
        <taxon>Lachnospiraceae</taxon>
        <taxon>Dorea</taxon>
    </lineage>
</organism>
<accession>A0A564SWM0</accession>
<feature type="transmembrane region" description="Helical" evidence="1">
    <location>
        <begin position="106"/>
        <end position="134"/>
    </location>
</feature>
<feature type="transmembrane region" description="Helical" evidence="1">
    <location>
        <begin position="628"/>
        <end position="650"/>
    </location>
</feature>
<feature type="transmembrane region" description="Helical" evidence="1">
    <location>
        <begin position="154"/>
        <end position="180"/>
    </location>
</feature>
<proteinExistence type="predicted"/>
<evidence type="ECO:0000313" key="3">
    <source>
        <dbReference type="Proteomes" id="UP000398619"/>
    </source>
</evidence>
<feature type="transmembrane region" description="Helical" evidence="1">
    <location>
        <begin position="281"/>
        <end position="301"/>
    </location>
</feature>
<name>A0A564SWM0_9FIRM</name>